<evidence type="ECO:0000256" key="4">
    <source>
        <dbReference type="ARBA" id="ARBA00022741"/>
    </source>
</evidence>
<evidence type="ECO:0000256" key="5">
    <source>
        <dbReference type="ARBA" id="ARBA00022840"/>
    </source>
</evidence>
<dbReference type="GO" id="GO:0046917">
    <property type="term" value="F:triphosphoribosyl-dephospho-CoA synthase activity"/>
    <property type="evidence" value="ECO:0007669"/>
    <property type="project" value="UniProtKB-EC"/>
</dbReference>
<comment type="catalytic activity">
    <reaction evidence="1">
        <text>3'-dephospho-CoA + ATP = 2'-(5''-triphospho-alpha-D-ribosyl)-3'-dephospho-CoA + adenine</text>
        <dbReference type="Rhea" id="RHEA:15117"/>
        <dbReference type="ChEBI" id="CHEBI:16708"/>
        <dbReference type="ChEBI" id="CHEBI:30616"/>
        <dbReference type="ChEBI" id="CHEBI:57328"/>
        <dbReference type="ChEBI" id="CHEBI:61378"/>
        <dbReference type="EC" id="2.4.2.52"/>
    </reaction>
</comment>
<keyword evidence="5" id="KW-0067">ATP-binding</keyword>
<proteinExistence type="predicted"/>
<dbReference type="InterPro" id="IPR002736">
    <property type="entry name" value="CitG"/>
</dbReference>
<reference evidence="7 8" key="1">
    <citation type="submission" date="2024-03" db="EMBL/GenBank/DDBJ databases">
        <title>Phenotype and Genome Characterization of a Sulfate-Reducing Bacterium Pseudodesulfovibrio sp. strain 5S69, isolated from Petroleum Reservoir in Tatarstan (Russia).</title>
        <authorList>
            <person name="Bidzhieva S.K."/>
            <person name="Kadnikov V."/>
            <person name="Tourova T.P."/>
            <person name="Samigullina S.R."/>
            <person name="Sokolova D.S."/>
            <person name="Poltaraus A.B."/>
            <person name="Avtukh A.N."/>
            <person name="Tereshina V.M."/>
            <person name="Mardanov A.V."/>
            <person name="Nazina T.N."/>
        </authorList>
    </citation>
    <scope>NUCLEOTIDE SEQUENCE [LARGE SCALE GENOMIC DNA]</scope>
    <source>
        <strain evidence="7 8">5S69</strain>
    </source>
</reference>
<dbReference type="Pfam" id="PF01874">
    <property type="entry name" value="CitG"/>
    <property type="match status" value="1"/>
</dbReference>
<evidence type="ECO:0000256" key="2">
    <source>
        <dbReference type="ARBA" id="ARBA00012074"/>
    </source>
</evidence>
<organism evidence="7 8">
    <name type="scientific">Pseudodesulfovibrio methanolicus</name>
    <dbReference type="NCBI Taxonomy" id="3126690"/>
    <lineage>
        <taxon>Bacteria</taxon>
        <taxon>Pseudomonadati</taxon>
        <taxon>Thermodesulfobacteriota</taxon>
        <taxon>Desulfovibrionia</taxon>
        <taxon>Desulfovibrionales</taxon>
        <taxon>Desulfovibrionaceae</taxon>
    </lineage>
</organism>
<name>A0ABZ2IQ39_9BACT</name>
<dbReference type="GO" id="GO:0016757">
    <property type="term" value="F:glycosyltransferase activity"/>
    <property type="evidence" value="ECO:0007669"/>
    <property type="project" value="UniProtKB-KW"/>
</dbReference>
<feature type="transmembrane region" description="Helical" evidence="6">
    <location>
        <begin position="282"/>
        <end position="306"/>
    </location>
</feature>
<evidence type="ECO:0000256" key="1">
    <source>
        <dbReference type="ARBA" id="ARBA00001210"/>
    </source>
</evidence>
<keyword evidence="6" id="KW-0812">Transmembrane</keyword>
<accession>A0ABZ2IQ39</accession>
<evidence type="ECO:0000313" key="7">
    <source>
        <dbReference type="EMBL" id="WWX20845.1"/>
    </source>
</evidence>
<keyword evidence="4" id="KW-0547">Nucleotide-binding</keyword>
<keyword evidence="7" id="KW-0328">Glycosyltransferase</keyword>
<protein>
    <recommendedName>
        <fullName evidence="2">triphosphoribosyl-dephospho-CoA synthase</fullName>
        <ecNumber evidence="2">2.4.2.52</ecNumber>
    </recommendedName>
</protein>
<dbReference type="Proteomes" id="UP001385389">
    <property type="component" value="Chromosome"/>
</dbReference>
<keyword evidence="8" id="KW-1185">Reference proteome</keyword>
<evidence type="ECO:0000256" key="6">
    <source>
        <dbReference type="SAM" id="Phobius"/>
    </source>
</evidence>
<keyword evidence="3 7" id="KW-0808">Transferase</keyword>
<dbReference type="Gene3D" id="1.10.4200.10">
    <property type="entry name" value="Triphosphoribosyl-dephospho-CoA protein"/>
    <property type="match status" value="1"/>
</dbReference>
<dbReference type="PANTHER" id="PTHR30201:SF2">
    <property type="entry name" value="2-(5''-TRIPHOSPHORIBOSYL)-3'-DEPHOSPHOCOENZYME-A SYNTHASE"/>
    <property type="match status" value="1"/>
</dbReference>
<dbReference type="PANTHER" id="PTHR30201">
    <property type="entry name" value="TRIPHOSPHORIBOSYL-DEPHOSPHO-COA SYNTHASE"/>
    <property type="match status" value="1"/>
</dbReference>
<dbReference type="EC" id="2.4.2.52" evidence="2"/>
<gene>
    <name evidence="7" type="ORF">V8V93_10280</name>
</gene>
<evidence type="ECO:0000256" key="3">
    <source>
        <dbReference type="ARBA" id="ARBA00022679"/>
    </source>
</evidence>
<sequence>MTLYCPIRRITPAAVGKTAVRAAIHEATATPKPGLVCPDSAGAHRDMDISTMIVSAMSLEPYFRGAAALGMGDAGAPPRDAFRRLRGLGRAAEETMLASTGGVNTHKGLIFSLGVLAAAAGRNEALDKGLDCASVCATAATLVQGLTERDFGPFRPLRRSGLTENGLLRRGRLIAGRSLTAGEKFFILYGIKGIRGEAEQGFPHVLAAKAEFDRWIGGHSLNIASINALLLLMRDMADTNVLHRGGRAGLELVRDEARRALDAGGAATPEGMHLLRAMQRRFIVGNLSPGGCADLLAIVLFFHFLATEPAAPDPLREAP</sequence>
<evidence type="ECO:0000313" key="8">
    <source>
        <dbReference type="Proteomes" id="UP001385389"/>
    </source>
</evidence>
<dbReference type="RefSeq" id="WP_338666590.1">
    <property type="nucleotide sequence ID" value="NZ_CP146609.1"/>
</dbReference>
<dbReference type="EMBL" id="CP146609">
    <property type="protein sequence ID" value="WWX20845.1"/>
    <property type="molecule type" value="Genomic_DNA"/>
</dbReference>
<keyword evidence="6" id="KW-0472">Membrane</keyword>
<keyword evidence="6" id="KW-1133">Transmembrane helix</keyword>